<dbReference type="AlphaFoldDB" id="A0A6C0JCL1"/>
<feature type="region of interest" description="Disordered" evidence="1">
    <location>
        <begin position="205"/>
        <end position="229"/>
    </location>
</feature>
<protein>
    <submittedName>
        <fullName evidence="2">Uncharacterized protein</fullName>
    </submittedName>
</protein>
<reference evidence="2" key="1">
    <citation type="journal article" date="2020" name="Nature">
        <title>Giant virus diversity and host interactions through global metagenomics.</title>
        <authorList>
            <person name="Schulz F."/>
            <person name="Roux S."/>
            <person name="Paez-Espino D."/>
            <person name="Jungbluth S."/>
            <person name="Walsh D.A."/>
            <person name="Denef V.J."/>
            <person name="McMahon K.D."/>
            <person name="Konstantinidis K.T."/>
            <person name="Eloe-Fadrosh E.A."/>
            <person name="Kyrpides N.C."/>
            <person name="Woyke T."/>
        </authorList>
    </citation>
    <scope>NUCLEOTIDE SEQUENCE</scope>
    <source>
        <strain evidence="2">GVMAG-M-3300025880-76</strain>
    </source>
</reference>
<organism evidence="2">
    <name type="scientific">viral metagenome</name>
    <dbReference type="NCBI Taxonomy" id="1070528"/>
    <lineage>
        <taxon>unclassified sequences</taxon>
        <taxon>metagenomes</taxon>
        <taxon>organismal metagenomes</taxon>
    </lineage>
</organism>
<evidence type="ECO:0000313" key="2">
    <source>
        <dbReference type="EMBL" id="QHU02580.1"/>
    </source>
</evidence>
<proteinExistence type="predicted"/>
<sequence>MGDSVWTNSYKVTINGAVANLGDLLHQEPSYSALSSDNGGDVYKSDNTKFSEPTLQGGGPSVKNTSFNNTLDRYSKITSHWNFEDNANTCGYKYNGIDIGPSCCAKYTDYTSNLVNASIPDWVDYYKVFLLAKGGNNGKGRDYNDEKWQGTTGSTGGFICWRSPMSLGGNGKKLNIIFLDTHTKLEIKNSGNTVEAYCQGNTGLQGNSLNGNDSGDTHPNSRSAVAGGQSSFLNGNQYGSYAQPGIRSAHKSRIPNLASNNVSDQINGWGTYGKGADWVNDTDRSTNIGEGVVRVYSIAYSA</sequence>
<dbReference type="EMBL" id="MN740360">
    <property type="protein sequence ID" value="QHU02580.1"/>
    <property type="molecule type" value="Genomic_DNA"/>
</dbReference>
<name>A0A6C0JCL1_9ZZZZ</name>
<evidence type="ECO:0000256" key="1">
    <source>
        <dbReference type="SAM" id="MobiDB-lite"/>
    </source>
</evidence>
<feature type="region of interest" description="Disordered" evidence="1">
    <location>
        <begin position="45"/>
        <end position="66"/>
    </location>
</feature>
<accession>A0A6C0JCL1</accession>